<organism evidence="7 8">
    <name type="scientific">Talaromyces pinophilus</name>
    <name type="common">Penicillium pinophilum</name>
    <dbReference type="NCBI Taxonomy" id="128442"/>
    <lineage>
        <taxon>Eukaryota</taxon>
        <taxon>Fungi</taxon>
        <taxon>Dikarya</taxon>
        <taxon>Ascomycota</taxon>
        <taxon>Pezizomycotina</taxon>
        <taxon>Eurotiomycetes</taxon>
        <taxon>Eurotiomycetidae</taxon>
        <taxon>Eurotiales</taxon>
        <taxon>Trichocomaceae</taxon>
        <taxon>Talaromyces</taxon>
        <taxon>Talaromyces sect. Talaromyces</taxon>
    </lineage>
</organism>
<dbReference type="InterPro" id="IPR016162">
    <property type="entry name" value="Ald_DH_N"/>
</dbReference>
<evidence type="ECO:0000256" key="5">
    <source>
        <dbReference type="RuleBase" id="RU003345"/>
    </source>
</evidence>
<protein>
    <recommendedName>
        <fullName evidence="6">Aldehyde dehydrogenase domain-containing protein</fullName>
    </recommendedName>
</protein>
<dbReference type="InterPro" id="IPR015590">
    <property type="entry name" value="Aldehyde_DH_dom"/>
</dbReference>
<feature type="domain" description="Aldehyde dehydrogenase" evidence="6">
    <location>
        <begin position="27"/>
        <end position="483"/>
    </location>
</feature>
<dbReference type="Gene3D" id="3.40.309.10">
    <property type="entry name" value="Aldehyde Dehydrogenase, Chain A, domain 2"/>
    <property type="match status" value="1"/>
</dbReference>
<dbReference type="PANTHER" id="PTHR42986:SF1">
    <property type="entry name" value="BENZALDEHYDE DEHYDROGENASE YFMT"/>
    <property type="match status" value="1"/>
</dbReference>
<keyword evidence="8" id="KW-1185">Reference proteome</keyword>
<gene>
    <name evidence="7" type="ORF">TCE0_017f03468</name>
</gene>
<evidence type="ECO:0000256" key="1">
    <source>
        <dbReference type="ARBA" id="ARBA00009986"/>
    </source>
</evidence>
<dbReference type="CDD" id="cd07105">
    <property type="entry name" value="ALDH_SaliADH"/>
    <property type="match status" value="1"/>
</dbReference>
<dbReference type="AlphaFoldDB" id="A0A6V8H1T6"/>
<proteinExistence type="inferred from homology"/>
<evidence type="ECO:0000256" key="3">
    <source>
        <dbReference type="ARBA" id="ARBA00023027"/>
    </source>
</evidence>
<accession>A0A6V8H1T6</accession>
<feature type="active site" evidence="4">
    <location>
        <position position="261"/>
    </location>
</feature>
<reference evidence="8" key="1">
    <citation type="journal article" date="2015" name="Genome Announc.">
        <title>Draft genome sequence of Talaromyces cellulolyticus strain Y-94, a source of lignocellulosic biomass-degrading enzymes.</title>
        <authorList>
            <person name="Fujii T."/>
            <person name="Koike H."/>
            <person name="Sawayama S."/>
            <person name="Yano S."/>
            <person name="Inoue H."/>
        </authorList>
    </citation>
    <scope>NUCLEOTIDE SEQUENCE [LARGE SCALE GENOMIC DNA]</scope>
    <source>
        <strain evidence="8">Y-94</strain>
    </source>
</reference>
<dbReference type="FunFam" id="3.40.605.10:FF:000063">
    <property type="entry name" value="Succinate-semialdehyde dehydrogenase, mitochondrial"/>
    <property type="match status" value="1"/>
</dbReference>
<dbReference type="Pfam" id="PF00171">
    <property type="entry name" value="Aldedh"/>
    <property type="match status" value="1"/>
</dbReference>
<dbReference type="GO" id="GO:0016620">
    <property type="term" value="F:oxidoreductase activity, acting on the aldehyde or oxo group of donors, NAD or NADP as acceptor"/>
    <property type="evidence" value="ECO:0007669"/>
    <property type="project" value="InterPro"/>
</dbReference>
<dbReference type="InterPro" id="IPR016161">
    <property type="entry name" value="Ald_DH/histidinol_DH"/>
</dbReference>
<sequence length="495" mass="52518">MASGQPNDSDGASPRFGLVVDNADRNTESSFPVLDPITGSTVHLAPAATQQQAIEAVESAQKAFQSWRETTPIKRREILNKAVQILQARQDELVNAMVAETGAKKSWAAFNINTGIQFVMEGAGMVTQVKGELLQSNDQGTIALVYKEPCGVVLGIAPWNAPIILGIRAFITPLVCGNTCVLKASEASAYTQYLLVDCFRQAGLPDGVLNFICCPRADAGPITEAMIAHSAVTRVNFTGSTPVGKIISAMCAKYLKPVVLELGGKAPMIVLKDANLEEAVKAAAFGAMQHQGQICMSTERIIVDRTVSAKFQELFKAKVDSMYAADPSVDASAPLGSLISATAGARVHQLVSNAVENGAEIVGGKFSVAGAIVQPVALSKITKQMDLYHQESFGPVVTLLEFDSVEEAIEIANDTEYGLVASVFSTDILQAIKVARRIKSGSCHINGPTVHDEPHLPLGGQKASGYGKFGGNACINEFTEDRVITISAGVHFFPI</sequence>
<name>A0A6V8H1T6_TALPI</name>
<evidence type="ECO:0000313" key="7">
    <source>
        <dbReference type="EMBL" id="GAM35268.1"/>
    </source>
</evidence>
<dbReference type="InterPro" id="IPR029510">
    <property type="entry name" value="Ald_DH_CS_GLU"/>
</dbReference>
<dbReference type="FunFam" id="3.40.309.10:FF:000010">
    <property type="entry name" value="Gamma-aminobutyraldehyde dehydrogenase"/>
    <property type="match status" value="1"/>
</dbReference>
<dbReference type="Gene3D" id="3.40.605.10">
    <property type="entry name" value="Aldehyde Dehydrogenase, Chain A, domain 1"/>
    <property type="match status" value="1"/>
</dbReference>
<dbReference type="EMBL" id="DF933813">
    <property type="protein sequence ID" value="GAM35268.1"/>
    <property type="molecule type" value="Genomic_DNA"/>
</dbReference>
<dbReference type="InterPro" id="IPR016163">
    <property type="entry name" value="Ald_DH_C"/>
</dbReference>
<evidence type="ECO:0000313" key="8">
    <source>
        <dbReference type="Proteomes" id="UP000053095"/>
    </source>
</evidence>
<evidence type="ECO:0000256" key="2">
    <source>
        <dbReference type="ARBA" id="ARBA00023002"/>
    </source>
</evidence>
<dbReference type="SUPFAM" id="SSF53720">
    <property type="entry name" value="ALDH-like"/>
    <property type="match status" value="1"/>
</dbReference>
<comment type="caution">
    <text evidence="7">The sequence shown here is derived from an EMBL/GenBank/DDBJ whole genome shotgun (WGS) entry which is preliminary data.</text>
</comment>
<evidence type="ECO:0000256" key="4">
    <source>
        <dbReference type="PROSITE-ProRule" id="PRU10007"/>
    </source>
</evidence>
<dbReference type="PANTHER" id="PTHR42986">
    <property type="entry name" value="BENZALDEHYDE DEHYDROGENASE YFMT"/>
    <property type="match status" value="1"/>
</dbReference>
<keyword evidence="3" id="KW-0520">NAD</keyword>
<keyword evidence="2 5" id="KW-0560">Oxidoreductase</keyword>
<dbReference type="Proteomes" id="UP000053095">
    <property type="component" value="Unassembled WGS sequence"/>
</dbReference>
<dbReference type="PROSITE" id="PS00687">
    <property type="entry name" value="ALDEHYDE_DEHYDR_GLU"/>
    <property type="match status" value="1"/>
</dbReference>
<evidence type="ECO:0000259" key="6">
    <source>
        <dbReference type="Pfam" id="PF00171"/>
    </source>
</evidence>
<comment type="similarity">
    <text evidence="1 5">Belongs to the aldehyde dehydrogenase family.</text>
</comment>